<dbReference type="InterPro" id="IPR005198">
    <property type="entry name" value="Glyco_hydro_76"/>
</dbReference>
<comment type="catalytic activity">
    <reaction evidence="1 10">
        <text>Random hydrolysis of (1-&gt;6)-alpha-D-mannosidic linkages in unbranched (1-&gt;6)-mannans.</text>
        <dbReference type="EC" id="3.2.1.101"/>
    </reaction>
</comment>
<proteinExistence type="inferred from homology"/>
<evidence type="ECO:0000256" key="9">
    <source>
        <dbReference type="ARBA" id="ARBA00023295"/>
    </source>
</evidence>
<dbReference type="Gene3D" id="1.50.10.20">
    <property type="match status" value="1"/>
</dbReference>
<evidence type="ECO:0000256" key="12">
    <source>
        <dbReference type="SAM" id="SignalP"/>
    </source>
</evidence>
<feature type="region of interest" description="Disordered" evidence="11">
    <location>
        <begin position="396"/>
        <end position="431"/>
    </location>
</feature>
<dbReference type="OMA" id="YMGNDDQ"/>
<dbReference type="VEuPathDB" id="FungiDB:ASPBRDRAFT_121175"/>
<gene>
    <name evidence="13" type="ORF">ASPBRDRAFT_121175</name>
</gene>
<evidence type="ECO:0000256" key="8">
    <source>
        <dbReference type="ARBA" id="ARBA00023180"/>
    </source>
</evidence>
<dbReference type="PANTHER" id="PTHR12145">
    <property type="entry name" value="MANNAN ENDO-1,6-ALPHA-MANNOSIDASE DCW1"/>
    <property type="match status" value="1"/>
</dbReference>
<evidence type="ECO:0000256" key="10">
    <source>
        <dbReference type="PIRNR" id="PIRNR016302"/>
    </source>
</evidence>
<feature type="compositionally biased region" description="Polar residues" evidence="11">
    <location>
        <begin position="396"/>
        <end position="405"/>
    </location>
</feature>
<evidence type="ECO:0000256" key="11">
    <source>
        <dbReference type="SAM" id="MobiDB-lite"/>
    </source>
</evidence>
<dbReference type="Proteomes" id="UP000184499">
    <property type="component" value="Unassembled WGS sequence"/>
</dbReference>
<feature type="compositionally biased region" description="Low complexity" evidence="11">
    <location>
        <begin position="406"/>
        <end position="429"/>
    </location>
</feature>
<dbReference type="FunFam" id="1.50.10.20:FF:000006">
    <property type="entry name" value="Mannan endo-1,6-alpha-mannosidase"/>
    <property type="match status" value="1"/>
</dbReference>
<dbReference type="PANTHER" id="PTHR12145:SF37">
    <property type="entry name" value="MANNAN ENDO-1,6-ALPHA-MANNOSIDASE"/>
    <property type="match status" value="1"/>
</dbReference>
<dbReference type="GO" id="GO:0012505">
    <property type="term" value="C:endomembrane system"/>
    <property type="evidence" value="ECO:0007669"/>
    <property type="project" value="UniProtKB-SubCell"/>
</dbReference>
<keyword evidence="9 10" id="KW-0326">Glycosidase</keyword>
<evidence type="ECO:0000256" key="1">
    <source>
        <dbReference type="ARBA" id="ARBA00001452"/>
    </source>
</evidence>
<evidence type="ECO:0000256" key="5">
    <source>
        <dbReference type="ARBA" id="ARBA00022729"/>
    </source>
</evidence>
<accession>A0A1L9UN39</accession>
<keyword evidence="5 12" id="KW-0732">Signal</keyword>
<dbReference type="AlphaFoldDB" id="A0A1L9UN39"/>
<feature type="signal peptide" evidence="12">
    <location>
        <begin position="1"/>
        <end position="22"/>
    </location>
</feature>
<reference evidence="14" key="1">
    <citation type="journal article" date="2017" name="Genome Biol.">
        <title>Comparative genomics reveals high biological diversity and specific adaptations in the industrially and medically important fungal genus Aspergillus.</title>
        <authorList>
            <person name="de Vries R.P."/>
            <person name="Riley R."/>
            <person name="Wiebenga A."/>
            <person name="Aguilar-Osorio G."/>
            <person name="Amillis S."/>
            <person name="Uchima C.A."/>
            <person name="Anderluh G."/>
            <person name="Asadollahi M."/>
            <person name="Askin M."/>
            <person name="Barry K."/>
            <person name="Battaglia E."/>
            <person name="Bayram O."/>
            <person name="Benocci T."/>
            <person name="Braus-Stromeyer S.A."/>
            <person name="Caldana C."/>
            <person name="Canovas D."/>
            <person name="Cerqueira G.C."/>
            <person name="Chen F."/>
            <person name="Chen W."/>
            <person name="Choi C."/>
            <person name="Clum A."/>
            <person name="Dos Santos R.A."/>
            <person name="Damasio A.R."/>
            <person name="Diallinas G."/>
            <person name="Emri T."/>
            <person name="Fekete E."/>
            <person name="Flipphi M."/>
            <person name="Freyberg S."/>
            <person name="Gallo A."/>
            <person name="Gournas C."/>
            <person name="Habgood R."/>
            <person name="Hainaut M."/>
            <person name="Harispe M.L."/>
            <person name="Henrissat B."/>
            <person name="Hilden K.S."/>
            <person name="Hope R."/>
            <person name="Hossain A."/>
            <person name="Karabika E."/>
            <person name="Karaffa L."/>
            <person name="Karanyi Z."/>
            <person name="Krasevec N."/>
            <person name="Kuo A."/>
            <person name="Kusch H."/>
            <person name="LaButti K."/>
            <person name="Lagendijk E.L."/>
            <person name="Lapidus A."/>
            <person name="Levasseur A."/>
            <person name="Lindquist E."/>
            <person name="Lipzen A."/>
            <person name="Logrieco A.F."/>
            <person name="MacCabe A."/>
            <person name="Maekelae M.R."/>
            <person name="Malavazi I."/>
            <person name="Melin P."/>
            <person name="Meyer V."/>
            <person name="Mielnichuk N."/>
            <person name="Miskei M."/>
            <person name="Molnar A.P."/>
            <person name="Mule G."/>
            <person name="Ngan C.Y."/>
            <person name="Orejas M."/>
            <person name="Orosz E."/>
            <person name="Ouedraogo J.P."/>
            <person name="Overkamp K.M."/>
            <person name="Park H.-S."/>
            <person name="Perrone G."/>
            <person name="Piumi F."/>
            <person name="Punt P.J."/>
            <person name="Ram A.F."/>
            <person name="Ramon A."/>
            <person name="Rauscher S."/>
            <person name="Record E."/>
            <person name="Riano-Pachon D.M."/>
            <person name="Robert V."/>
            <person name="Roehrig J."/>
            <person name="Ruller R."/>
            <person name="Salamov A."/>
            <person name="Salih N.S."/>
            <person name="Samson R.A."/>
            <person name="Sandor E."/>
            <person name="Sanguinetti M."/>
            <person name="Schuetze T."/>
            <person name="Sepcic K."/>
            <person name="Shelest E."/>
            <person name="Sherlock G."/>
            <person name="Sophianopoulou V."/>
            <person name="Squina F.M."/>
            <person name="Sun H."/>
            <person name="Susca A."/>
            <person name="Todd R.B."/>
            <person name="Tsang A."/>
            <person name="Unkles S.E."/>
            <person name="van de Wiele N."/>
            <person name="van Rossen-Uffink D."/>
            <person name="Oliveira J.V."/>
            <person name="Vesth T.C."/>
            <person name="Visser J."/>
            <person name="Yu J.-H."/>
            <person name="Zhou M."/>
            <person name="Andersen M.R."/>
            <person name="Archer D.B."/>
            <person name="Baker S.E."/>
            <person name="Benoit I."/>
            <person name="Brakhage A.A."/>
            <person name="Braus G.H."/>
            <person name="Fischer R."/>
            <person name="Frisvad J.C."/>
            <person name="Goldman G.H."/>
            <person name="Houbraken J."/>
            <person name="Oakley B."/>
            <person name="Pocsi I."/>
            <person name="Scazzocchio C."/>
            <person name="Seiboth B."/>
            <person name="vanKuyk P.A."/>
            <person name="Wortman J."/>
            <person name="Dyer P.S."/>
            <person name="Grigoriev I.V."/>
        </authorList>
    </citation>
    <scope>NUCLEOTIDE SEQUENCE [LARGE SCALE GENOMIC DNA]</scope>
    <source>
        <strain evidence="14">CBS 101740 / IMI 381727 / IBT 21946</strain>
    </source>
</reference>
<dbReference type="Pfam" id="PF03663">
    <property type="entry name" value="Glyco_hydro_76"/>
    <property type="match status" value="1"/>
</dbReference>
<dbReference type="GO" id="GO:0016052">
    <property type="term" value="P:carbohydrate catabolic process"/>
    <property type="evidence" value="ECO:0007669"/>
    <property type="project" value="InterPro"/>
</dbReference>
<name>A0A1L9UN39_ASPBC</name>
<dbReference type="InterPro" id="IPR014480">
    <property type="entry name" value="Mannan-1_6-alpha_mannosidase"/>
</dbReference>
<dbReference type="SUPFAM" id="SSF48208">
    <property type="entry name" value="Six-hairpin glycosidases"/>
    <property type="match status" value="1"/>
</dbReference>
<dbReference type="EMBL" id="KV878682">
    <property type="protein sequence ID" value="OJJ73082.1"/>
    <property type="molecule type" value="Genomic_DNA"/>
</dbReference>
<dbReference type="PIRSF" id="PIRSF016302">
    <property type="entry name" value="Man_a_manosd"/>
    <property type="match status" value="1"/>
</dbReference>
<evidence type="ECO:0000313" key="13">
    <source>
        <dbReference type="EMBL" id="OJJ73082.1"/>
    </source>
</evidence>
<evidence type="ECO:0000256" key="2">
    <source>
        <dbReference type="ARBA" id="ARBA00004308"/>
    </source>
</evidence>
<keyword evidence="8" id="KW-0325">Glycoprotein</keyword>
<organism evidence="13 14">
    <name type="scientific">Aspergillus brasiliensis (strain CBS 101740 / IMI 381727 / IBT 21946)</name>
    <dbReference type="NCBI Taxonomy" id="767769"/>
    <lineage>
        <taxon>Eukaryota</taxon>
        <taxon>Fungi</taxon>
        <taxon>Dikarya</taxon>
        <taxon>Ascomycota</taxon>
        <taxon>Pezizomycotina</taxon>
        <taxon>Eurotiomycetes</taxon>
        <taxon>Eurotiomycetidae</taxon>
        <taxon>Eurotiales</taxon>
        <taxon>Aspergillaceae</taxon>
        <taxon>Aspergillus</taxon>
        <taxon>Aspergillus subgen. Circumdati</taxon>
    </lineage>
</organism>
<keyword evidence="7" id="KW-0472">Membrane</keyword>
<keyword evidence="6 10" id="KW-0378">Hydrolase</keyword>
<dbReference type="EC" id="3.2.1.101" evidence="4 10"/>
<evidence type="ECO:0000313" key="14">
    <source>
        <dbReference type="Proteomes" id="UP000184499"/>
    </source>
</evidence>
<comment type="similarity">
    <text evidence="3 10">Belongs to the glycosyl hydrolase 76 family.</text>
</comment>
<protein>
    <recommendedName>
        <fullName evidence="4 10">Mannan endo-1,6-alpha-mannosidase</fullName>
        <ecNumber evidence="4 10">3.2.1.101</ecNumber>
    </recommendedName>
</protein>
<evidence type="ECO:0000256" key="3">
    <source>
        <dbReference type="ARBA" id="ARBA00009699"/>
    </source>
</evidence>
<dbReference type="STRING" id="767769.A0A1L9UN39"/>
<dbReference type="OrthoDB" id="4187847at2759"/>
<keyword evidence="14" id="KW-1185">Reference proteome</keyword>
<evidence type="ECO:0000256" key="6">
    <source>
        <dbReference type="ARBA" id="ARBA00022801"/>
    </source>
</evidence>
<dbReference type="GeneID" id="93569894"/>
<evidence type="ECO:0000256" key="7">
    <source>
        <dbReference type="ARBA" id="ARBA00023136"/>
    </source>
</evidence>
<feature type="chain" id="PRO_5012611987" description="Mannan endo-1,6-alpha-mannosidase" evidence="12">
    <location>
        <begin position="23"/>
        <end position="458"/>
    </location>
</feature>
<comment type="subcellular location">
    <subcellularLocation>
        <location evidence="2">Endomembrane system</location>
    </subcellularLocation>
</comment>
<dbReference type="RefSeq" id="XP_067480330.1">
    <property type="nucleotide sequence ID" value="XM_067617406.1"/>
</dbReference>
<sequence>MVFARYLTAAFTVAALAGTPAAIDLDITNEQSIKNAAATAAFNTMSYYTGNQTGQIPGYINRTWWEGGALFDTMIRYWYFTDDASNNAAVSQGMYHQRGADNNYMPSNWSQYISNNDQIVWGLAAMTAAELDYPEDAGMPTWVDLAERVFEVQSARWDNSTCFGGLRWQIWPYEAGYTYKTSISNGGLFQLAARLARYTNNQTYVDWANTIWDWSVNHLVNEKTWDVADSTNTELDCTSIGNNQWSYNYAVFLSGAAYMYNYTNGETTKWKNGLDGLLTVTFAKFFPSKYGGEIMSEILCEPMEVCDDNEIAYKGLLAGSLTLTSMVAPYTSSGILPRLQGSAIGAAKQCSGGSDNTTCGQRWYQSSWDGTEGIEEAMSATSIFTANLVAYNRQSPATEATATNETSGSTGTDTGNGTTTTSTATGSSSAVPKNGASALAYGPLGVAVAIVAGALAIA</sequence>
<dbReference type="GO" id="GO:0009272">
    <property type="term" value="P:fungal-type cell wall biogenesis"/>
    <property type="evidence" value="ECO:0007669"/>
    <property type="project" value="TreeGrafter"/>
</dbReference>
<dbReference type="InterPro" id="IPR008928">
    <property type="entry name" value="6-hairpin_glycosidase_sf"/>
</dbReference>
<evidence type="ECO:0000256" key="4">
    <source>
        <dbReference type="ARBA" id="ARBA00012350"/>
    </source>
</evidence>
<dbReference type="GO" id="GO:0008496">
    <property type="term" value="F:mannan endo-1,6-alpha-mannosidase activity"/>
    <property type="evidence" value="ECO:0007669"/>
    <property type="project" value="UniProtKB-UniRule"/>
</dbReference>